<gene>
    <name evidence="1" type="ORF">I3842_08G093000</name>
</gene>
<dbReference type="PANTHER" id="PTHR33702:SF5">
    <property type="entry name" value="OS01G0308600 PROTEIN"/>
    <property type="match status" value="1"/>
</dbReference>
<proteinExistence type="predicted"/>
<protein>
    <submittedName>
        <fullName evidence="1">Uncharacterized protein</fullName>
    </submittedName>
</protein>
<accession>A0A922EAN3</accession>
<organism evidence="1 2">
    <name type="scientific">Carya illinoinensis</name>
    <name type="common">Pecan</name>
    <dbReference type="NCBI Taxonomy" id="32201"/>
    <lineage>
        <taxon>Eukaryota</taxon>
        <taxon>Viridiplantae</taxon>
        <taxon>Streptophyta</taxon>
        <taxon>Embryophyta</taxon>
        <taxon>Tracheophyta</taxon>
        <taxon>Spermatophyta</taxon>
        <taxon>Magnoliopsida</taxon>
        <taxon>eudicotyledons</taxon>
        <taxon>Gunneridae</taxon>
        <taxon>Pentapetalae</taxon>
        <taxon>rosids</taxon>
        <taxon>fabids</taxon>
        <taxon>Fagales</taxon>
        <taxon>Juglandaceae</taxon>
        <taxon>Carya</taxon>
    </lineage>
</organism>
<name>A0A922EAN3_CARIL</name>
<reference evidence="1" key="1">
    <citation type="submission" date="2021-01" db="EMBL/GenBank/DDBJ databases">
        <authorList>
            <person name="Lovell J.T."/>
            <person name="Bentley N."/>
            <person name="Bhattarai G."/>
            <person name="Jenkins J.W."/>
            <person name="Sreedasyam A."/>
            <person name="Alarcon Y."/>
            <person name="Bock C."/>
            <person name="Boston L."/>
            <person name="Carlson J."/>
            <person name="Cervantes K."/>
            <person name="Clermont K."/>
            <person name="Krom N."/>
            <person name="Kubenka K."/>
            <person name="Mamidi S."/>
            <person name="Mattison C."/>
            <person name="Monteros M."/>
            <person name="Pisani C."/>
            <person name="Plott C."/>
            <person name="Rajasekar S."/>
            <person name="Rhein H.S."/>
            <person name="Rohla C."/>
            <person name="Song M."/>
            <person name="Hilaire R.S."/>
            <person name="Shu S."/>
            <person name="Wells L."/>
            <person name="Wang X."/>
            <person name="Webber J."/>
            <person name="Heerema R.J."/>
            <person name="Klein P."/>
            <person name="Conner P."/>
            <person name="Grauke L."/>
            <person name="Grimwood J."/>
            <person name="Schmutz J."/>
            <person name="Randall J.J."/>
        </authorList>
    </citation>
    <scope>NUCLEOTIDE SEQUENCE</scope>
    <source>
        <tissue evidence="1">Leaf</tissue>
    </source>
</reference>
<dbReference type="AlphaFoldDB" id="A0A922EAN3"/>
<comment type="caution">
    <text evidence="1">The sequence shown here is derived from an EMBL/GenBank/DDBJ whole genome shotgun (WGS) entry which is preliminary data.</text>
</comment>
<evidence type="ECO:0000313" key="2">
    <source>
        <dbReference type="Proteomes" id="UP000811246"/>
    </source>
</evidence>
<dbReference type="EMBL" id="CM031832">
    <property type="protein sequence ID" value="KAG6700066.1"/>
    <property type="molecule type" value="Genomic_DNA"/>
</dbReference>
<dbReference type="Proteomes" id="UP000811246">
    <property type="component" value="Chromosome 8"/>
</dbReference>
<dbReference type="PANTHER" id="PTHR33702">
    <property type="entry name" value="BNAA09G40010D PROTEIN"/>
    <property type="match status" value="1"/>
</dbReference>
<sequence>MEGVSATTYKVGLRGYWRRRGYEKLNGSGHRRRTRSGQLGSSRWRSRFWRWRIKITPRLRVLRLPSPKSLLVRLRDWYVKLMLRLANSRVCSVGGYGTSTVAACDGFPRGTLKEYEEKMIVEIYKSMVMGQGHLVPRQTAKLCSESFGSKLKSLGKWRVESTSSQIAKILEAVLGH</sequence>
<evidence type="ECO:0000313" key="1">
    <source>
        <dbReference type="EMBL" id="KAG6700066.1"/>
    </source>
</evidence>